<protein>
    <submittedName>
        <fullName evidence="1">Uncharacterized protein</fullName>
    </submittedName>
</protein>
<dbReference type="EMBL" id="RDQH01000338">
    <property type="protein sequence ID" value="RXH80764.1"/>
    <property type="molecule type" value="Genomic_DNA"/>
</dbReference>
<keyword evidence="2" id="KW-1185">Reference proteome</keyword>
<accession>A0A498IF14</accession>
<dbReference type="AlphaFoldDB" id="A0A498IF14"/>
<evidence type="ECO:0000313" key="1">
    <source>
        <dbReference type="EMBL" id="RXH80764.1"/>
    </source>
</evidence>
<evidence type="ECO:0000313" key="2">
    <source>
        <dbReference type="Proteomes" id="UP000290289"/>
    </source>
</evidence>
<reference evidence="1 2" key="1">
    <citation type="submission" date="2018-10" db="EMBL/GenBank/DDBJ databases">
        <title>A high-quality apple genome assembly.</title>
        <authorList>
            <person name="Hu J."/>
        </authorList>
    </citation>
    <scope>NUCLEOTIDE SEQUENCE [LARGE SCALE GENOMIC DNA]</scope>
    <source>
        <strain evidence="2">cv. HFTH1</strain>
        <tissue evidence="1">Young leaf</tissue>
    </source>
</reference>
<proteinExistence type="predicted"/>
<sequence>MAKLWAQLLARLSRLGMTPIGIVFLGSQHSRAEGELATKGDKRVENRLEELCINSSVLVPLFIVIRRRETCFPSNTKHIRKDLLDSK</sequence>
<dbReference type="Proteomes" id="UP000290289">
    <property type="component" value="Chromosome 12"/>
</dbReference>
<gene>
    <name evidence="1" type="ORF">DVH24_004678</name>
</gene>
<organism evidence="1 2">
    <name type="scientific">Malus domestica</name>
    <name type="common">Apple</name>
    <name type="synonym">Pyrus malus</name>
    <dbReference type="NCBI Taxonomy" id="3750"/>
    <lineage>
        <taxon>Eukaryota</taxon>
        <taxon>Viridiplantae</taxon>
        <taxon>Streptophyta</taxon>
        <taxon>Embryophyta</taxon>
        <taxon>Tracheophyta</taxon>
        <taxon>Spermatophyta</taxon>
        <taxon>Magnoliopsida</taxon>
        <taxon>eudicotyledons</taxon>
        <taxon>Gunneridae</taxon>
        <taxon>Pentapetalae</taxon>
        <taxon>rosids</taxon>
        <taxon>fabids</taxon>
        <taxon>Rosales</taxon>
        <taxon>Rosaceae</taxon>
        <taxon>Amygdaloideae</taxon>
        <taxon>Maleae</taxon>
        <taxon>Malus</taxon>
    </lineage>
</organism>
<comment type="caution">
    <text evidence="1">The sequence shown here is derived from an EMBL/GenBank/DDBJ whole genome shotgun (WGS) entry which is preliminary data.</text>
</comment>
<name>A0A498IF14_MALDO</name>